<accession>A0A0E9ST96</accession>
<protein>
    <submittedName>
        <fullName evidence="1">Uncharacterized protein</fullName>
    </submittedName>
</protein>
<sequence>MRKQLDHNFVIESCQVKSHVYSYSHINFGCGWVANVTVDTLL</sequence>
<organism evidence="1">
    <name type="scientific">Anguilla anguilla</name>
    <name type="common">European freshwater eel</name>
    <name type="synonym">Muraena anguilla</name>
    <dbReference type="NCBI Taxonomy" id="7936"/>
    <lineage>
        <taxon>Eukaryota</taxon>
        <taxon>Metazoa</taxon>
        <taxon>Chordata</taxon>
        <taxon>Craniata</taxon>
        <taxon>Vertebrata</taxon>
        <taxon>Euteleostomi</taxon>
        <taxon>Actinopterygii</taxon>
        <taxon>Neopterygii</taxon>
        <taxon>Teleostei</taxon>
        <taxon>Anguilliformes</taxon>
        <taxon>Anguillidae</taxon>
        <taxon>Anguilla</taxon>
    </lineage>
</organism>
<evidence type="ECO:0000313" key="1">
    <source>
        <dbReference type="EMBL" id="JAH44541.1"/>
    </source>
</evidence>
<dbReference type="EMBL" id="GBXM01064036">
    <property type="protein sequence ID" value="JAH44541.1"/>
    <property type="molecule type" value="Transcribed_RNA"/>
</dbReference>
<name>A0A0E9ST96_ANGAN</name>
<proteinExistence type="predicted"/>
<reference evidence="1" key="2">
    <citation type="journal article" date="2015" name="Fish Shellfish Immunol.">
        <title>Early steps in the European eel (Anguilla anguilla)-Vibrio vulnificus interaction in the gills: Role of the RtxA13 toxin.</title>
        <authorList>
            <person name="Callol A."/>
            <person name="Pajuelo D."/>
            <person name="Ebbesson L."/>
            <person name="Teles M."/>
            <person name="MacKenzie S."/>
            <person name="Amaro C."/>
        </authorList>
    </citation>
    <scope>NUCLEOTIDE SEQUENCE</scope>
</reference>
<dbReference type="AlphaFoldDB" id="A0A0E9ST96"/>
<reference evidence="1" key="1">
    <citation type="submission" date="2014-11" db="EMBL/GenBank/DDBJ databases">
        <authorList>
            <person name="Amaro Gonzalez C."/>
        </authorList>
    </citation>
    <scope>NUCLEOTIDE SEQUENCE</scope>
</reference>